<reference evidence="1 2" key="1">
    <citation type="submission" date="2016-10" db="EMBL/GenBank/DDBJ databases">
        <title>Draft genome sequence of strain LCT isolated from the Shenzhou X spacecraft of China.</title>
        <authorList>
            <person name="Huang B."/>
        </authorList>
    </citation>
    <scope>NUCLEOTIDE SEQUENCE [LARGE SCALE GENOMIC DNA]</scope>
    <source>
        <strain evidence="1 2">LCT-H5</strain>
    </source>
</reference>
<dbReference type="Proteomes" id="UP000179540">
    <property type="component" value="Unassembled WGS sequence"/>
</dbReference>
<name>A0A1S2N2G5_9MICC</name>
<evidence type="ECO:0000313" key="1">
    <source>
        <dbReference type="EMBL" id="OIJ36942.1"/>
    </source>
</evidence>
<accession>A0A1S2N2G5</accession>
<dbReference type="Pfam" id="PF00300">
    <property type="entry name" value="His_Phos_1"/>
    <property type="match status" value="1"/>
</dbReference>
<dbReference type="SUPFAM" id="SSF53254">
    <property type="entry name" value="Phosphoglycerate mutase-like"/>
    <property type="match status" value="1"/>
</dbReference>
<organism evidence="1 2">
    <name type="scientific">Rothia kristinae</name>
    <dbReference type="NCBI Taxonomy" id="37923"/>
    <lineage>
        <taxon>Bacteria</taxon>
        <taxon>Bacillati</taxon>
        <taxon>Actinomycetota</taxon>
        <taxon>Actinomycetes</taxon>
        <taxon>Micrococcales</taxon>
        <taxon>Micrococcaceae</taxon>
        <taxon>Rothia</taxon>
    </lineage>
</organism>
<dbReference type="RefSeq" id="WP_075513864.1">
    <property type="nucleotide sequence ID" value="NZ_JAQDNX010000001.1"/>
</dbReference>
<dbReference type="InterPro" id="IPR013078">
    <property type="entry name" value="His_Pase_superF_clade-1"/>
</dbReference>
<gene>
    <name evidence="1" type="ORF">BK826_00465</name>
</gene>
<protein>
    <recommendedName>
        <fullName evidence="3">Phosphoglycerate mutase</fullName>
    </recommendedName>
</protein>
<comment type="caution">
    <text evidence="1">The sequence shown here is derived from an EMBL/GenBank/DDBJ whole genome shotgun (WGS) entry which is preliminary data.</text>
</comment>
<evidence type="ECO:0000313" key="2">
    <source>
        <dbReference type="Proteomes" id="UP000179540"/>
    </source>
</evidence>
<sequence>MTDAARTRPLVRELAQRHPGADVVLVAHGDVLQITQAWTAGRPPAEHRSLPHLGNAKLRRLLPRQS</sequence>
<dbReference type="OrthoDB" id="4697614at2"/>
<dbReference type="AlphaFoldDB" id="A0A1S2N2G5"/>
<dbReference type="EMBL" id="MODZ01000001">
    <property type="protein sequence ID" value="OIJ36942.1"/>
    <property type="molecule type" value="Genomic_DNA"/>
</dbReference>
<dbReference type="InterPro" id="IPR029033">
    <property type="entry name" value="His_PPase_superfam"/>
</dbReference>
<proteinExistence type="predicted"/>
<dbReference type="Gene3D" id="3.40.50.1240">
    <property type="entry name" value="Phosphoglycerate mutase-like"/>
    <property type="match status" value="1"/>
</dbReference>
<evidence type="ECO:0008006" key="3">
    <source>
        <dbReference type="Google" id="ProtNLM"/>
    </source>
</evidence>